<feature type="transmembrane region" description="Helical" evidence="6">
    <location>
        <begin position="502"/>
        <end position="521"/>
    </location>
</feature>
<feature type="transmembrane region" description="Helical" evidence="6">
    <location>
        <begin position="423"/>
        <end position="445"/>
    </location>
</feature>
<keyword evidence="8" id="KW-1185">Reference proteome</keyword>
<feature type="transmembrane region" description="Helical" evidence="6">
    <location>
        <begin position="351"/>
        <end position="370"/>
    </location>
</feature>
<feature type="transmembrane region" description="Helical" evidence="6">
    <location>
        <begin position="533"/>
        <end position="552"/>
    </location>
</feature>
<dbReference type="GO" id="GO:0022857">
    <property type="term" value="F:transmembrane transporter activity"/>
    <property type="evidence" value="ECO:0007669"/>
    <property type="project" value="InterPro"/>
</dbReference>
<accession>A0A7D9CZ27</accession>
<evidence type="ECO:0000256" key="3">
    <source>
        <dbReference type="ARBA" id="ARBA00022692"/>
    </source>
</evidence>
<dbReference type="SUPFAM" id="SSF103473">
    <property type="entry name" value="MFS general substrate transporter"/>
    <property type="match status" value="1"/>
</dbReference>
<dbReference type="InterPro" id="IPR000109">
    <property type="entry name" value="POT_fam"/>
</dbReference>
<comment type="subcellular location">
    <subcellularLocation>
        <location evidence="1">Membrane</location>
        <topology evidence="1">Multi-pass membrane protein</topology>
    </subcellularLocation>
</comment>
<evidence type="ECO:0000313" key="7">
    <source>
        <dbReference type="EMBL" id="VUG18190.1"/>
    </source>
</evidence>
<evidence type="ECO:0000313" key="8">
    <source>
        <dbReference type="Proteomes" id="UP000478008"/>
    </source>
</evidence>
<dbReference type="PANTHER" id="PTHR11654">
    <property type="entry name" value="OLIGOPEPTIDE TRANSPORTER-RELATED"/>
    <property type="match status" value="1"/>
</dbReference>
<dbReference type="Proteomes" id="UP000478008">
    <property type="component" value="Unassembled WGS sequence"/>
</dbReference>
<feature type="transmembrane region" description="Helical" evidence="6">
    <location>
        <begin position="390"/>
        <end position="411"/>
    </location>
</feature>
<comment type="similarity">
    <text evidence="2">Belongs to the major facilitator superfamily. Proton-dependent oligopeptide transporter (POT/PTR) (TC 2.A.17) family.</text>
</comment>
<feature type="transmembrane region" description="Helical" evidence="6">
    <location>
        <begin position="235"/>
        <end position="254"/>
    </location>
</feature>
<keyword evidence="5 6" id="KW-0472">Membrane</keyword>
<dbReference type="Pfam" id="PF00854">
    <property type="entry name" value="PTR2"/>
    <property type="match status" value="1"/>
</dbReference>
<evidence type="ECO:0000256" key="1">
    <source>
        <dbReference type="ARBA" id="ARBA00004141"/>
    </source>
</evidence>
<proteinExistence type="inferred from homology"/>
<reference evidence="7 8" key="1">
    <citation type="submission" date="2019-07" db="EMBL/GenBank/DDBJ databases">
        <authorList>
            <person name="Friedrich A."/>
            <person name="Schacherer J."/>
        </authorList>
    </citation>
    <scope>NUCLEOTIDE SEQUENCE [LARGE SCALE GENOMIC DNA]</scope>
</reference>
<protein>
    <submittedName>
        <fullName evidence="7">DEBR0S3_04434g1_1</fullName>
    </submittedName>
</protein>
<evidence type="ECO:0000256" key="2">
    <source>
        <dbReference type="ARBA" id="ARBA00005982"/>
    </source>
</evidence>
<keyword evidence="4 6" id="KW-1133">Transmembrane helix</keyword>
<dbReference type="EMBL" id="CABFWN010000003">
    <property type="protein sequence ID" value="VUG18190.1"/>
    <property type="molecule type" value="Genomic_DNA"/>
</dbReference>
<feature type="transmembrane region" description="Helical" evidence="6">
    <location>
        <begin position="144"/>
        <end position="166"/>
    </location>
</feature>
<evidence type="ECO:0000256" key="6">
    <source>
        <dbReference type="SAM" id="Phobius"/>
    </source>
</evidence>
<dbReference type="Gene3D" id="1.20.1250.20">
    <property type="entry name" value="MFS general substrate transporter like domains"/>
    <property type="match status" value="1"/>
</dbReference>
<feature type="transmembrane region" description="Helical" evidence="6">
    <location>
        <begin position="465"/>
        <end position="490"/>
    </location>
</feature>
<keyword evidence="3 6" id="KW-0812">Transmembrane</keyword>
<sequence length="571" mass="63374">MNRHEQVEEVLDSSSKGMELKILSKCTDTTCSDDDVVRSGNICSLRRVTGSIPVVCYSLCFIEFSERLSYYLIQGCITNMIQRGLPHNSTTGAVVENAAHSNESPGALGLGLPLATFLLQLMTWTANISPLISGYYADTKLGRFNAIVIGTVVGILGHVLLLVAAFPVVLRIVPVSLILTVISLLVVAVSAGFIKPNLMPLLMDQYSAQTDYVKSLPSGEQVLVERKATLEKMTLIYYLFINIGCFLAFIGSFIERKYGFWAVYLLTAVVYMVLPILLLFLKPKLRIISPSGSSIFDSIFPLLRICFSRGWFSRLLHGKFWSYSQLQTTSSSSSSRHSITMNDLHSTFQNCAIFLYFIVFNVNDSALTPLQINQSGSMTTNGMPNDFFQSFNPLAIILMIPIQDCVIYPILRRKRIVFTSVDKITIGFVLAGLGSMYGAFLQHRIYTTSKCGDHASTCPTVAPVSAWWCSIMFSLQAIGECFSTVTCYELAYSHSPKAMQSFVVAIFLTSMSFSSIIGEIISCWSYDPNLVKIFGWCGMMGVIFALIFFVHFHRLRAEEFCEKSTGSTLIS</sequence>
<feature type="transmembrane region" description="Helical" evidence="6">
    <location>
        <begin position="172"/>
        <end position="194"/>
    </location>
</feature>
<dbReference type="AlphaFoldDB" id="A0A7D9CZ27"/>
<organism evidence="7 8">
    <name type="scientific">Dekkera bruxellensis</name>
    <name type="common">Brettanomyces custersii</name>
    <dbReference type="NCBI Taxonomy" id="5007"/>
    <lineage>
        <taxon>Eukaryota</taxon>
        <taxon>Fungi</taxon>
        <taxon>Dikarya</taxon>
        <taxon>Ascomycota</taxon>
        <taxon>Saccharomycotina</taxon>
        <taxon>Pichiomycetes</taxon>
        <taxon>Pichiales</taxon>
        <taxon>Pichiaceae</taxon>
        <taxon>Brettanomyces</taxon>
    </lineage>
</organism>
<dbReference type="InterPro" id="IPR036259">
    <property type="entry name" value="MFS_trans_sf"/>
</dbReference>
<feature type="transmembrane region" description="Helical" evidence="6">
    <location>
        <begin position="260"/>
        <end position="281"/>
    </location>
</feature>
<evidence type="ECO:0000256" key="4">
    <source>
        <dbReference type="ARBA" id="ARBA00022989"/>
    </source>
</evidence>
<name>A0A7D9CZ27_DEKBR</name>
<gene>
    <name evidence="7" type="primary">PTR2</name>
    <name evidence="7" type="ORF">DEBR0S3_04434G</name>
</gene>
<dbReference type="GO" id="GO:0016020">
    <property type="term" value="C:membrane"/>
    <property type="evidence" value="ECO:0007669"/>
    <property type="project" value="UniProtKB-SubCell"/>
</dbReference>
<evidence type="ECO:0000256" key="5">
    <source>
        <dbReference type="ARBA" id="ARBA00023136"/>
    </source>
</evidence>